<dbReference type="Pfam" id="PF02861">
    <property type="entry name" value="Clp_N"/>
    <property type="match status" value="1"/>
</dbReference>
<dbReference type="InterPro" id="IPR016181">
    <property type="entry name" value="Acyl_CoA_acyltransferase"/>
</dbReference>
<dbReference type="RefSeq" id="WP_235845679.1">
    <property type="nucleotide sequence ID" value="NZ_CP126114.1"/>
</dbReference>
<accession>A0AA95MSY0</accession>
<feature type="domain" description="N-acetyltransferase" evidence="1">
    <location>
        <begin position="148"/>
        <end position="274"/>
    </location>
</feature>
<dbReference type="AlphaFoldDB" id="A0AA95MSY0"/>
<evidence type="ECO:0000313" key="2">
    <source>
        <dbReference type="EMBL" id="WHY86766.1"/>
    </source>
</evidence>
<dbReference type="EC" id="2.3.1.-" evidence="2"/>
<dbReference type="SUPFAM" id="SSF55729">
    <property type="entry name" value="Acyl-CoA N-acyltransferases (Nat)"/>
    <property type="match status" value="1"/>
</dbReference>
<dbReference type="CDD" id="cd04301">
    <property type="entry name" value="NAT_SF"/>
    <property type="match status" value="1"/>
</dbReference>
<keyword evidence="2" id="KW-0808">Transferase</keyword>
<gene>
    <name evidence="2" type="ORF">QNH39_02495</name>
</gene>
<dbReference type="InterPro" id="IPR004176">
    <property type="entry name" value="Clp_R_N"/>
</dbReference>
<dbReference type="SUPFAM" id="SSF81923">
    <property type="entry name" value="Double Clp-N motif"/>
    <property type="match status" value="1"/>
</dbReference>
<dbReference type="Gene3D" id="3.40.630.30">
    <property type="match status" value="1"/>
</dbReference>
<dbReference type="KEGG" id="nnv:QNH39_02495"/>
<keyword evidence="2" id="KW-0012">Acyltransferase</keyword>
<dbReference type="Proteomes" id="UP001178288">
    <property type="component" value="Chromosome"/>
</dbReference>
<dbReference type="EMBL" id="CP126114">
    <property type="protein sequence ID" value="WHY86766.1"/>
    <property type="molecule type" value="Genomic_DNA"/>
</dbReference>
<dbReference type="PROSITE" id="PS51186">
    <property type="entry name" value="GNAT"/>
    <property type="match status" value="1"/>
</dbReference>
<evidence type="ECO:0000313" key="3">
    <source>
        <dbReference type="Proteomes" id="UP001178288"/>
    </source>
</evidence>
<organism evidence="2 3">
    <name type="scientific">Neobacillus novalis</name>
    <dbReference type="NCBI Taxonomy" id="220687"/>
    <lineage>
        <taxon>Bacteria</taxon>
        <taxon>Bacillati</taxon>
        <taxon>Bacillota</taxon>
        <taxon>Bacilli</taxon>
        <taxon>Bacillales</taxon>
        <taxon>Bacillaceae</taxon>
        <taxon>Neobacillus</taxon>
    </lineage>
</organism>
<reference evidence="2" key="1">
    <citation type="submission" date="2023-05" db="EMBL/GenBank/DDBJ databases">
        <title>Comparative genomics of Bacillaceae isolates and their secondary metabolite potential.</title>
        <authorList>
            <person name="Song L."/>
            <person name="Nielsen L.J."/>
            <person name="Mohite O."/>
            <person name="Xu X."/>
            <person name="Weber T."/>
            <person name="Kovacs A.T."/>
        </authorList>
    </citation>
    <scope>NUCLEOTIDE SEQUENCE</scope>
    <source>
        <strain evidence="2">XLM17</strain>
    </source>
</reference>
<proteinExistence type="predicted"/>
<dbReference type="InterPro" id="IPR000182">
    <property type="entry name" value="GNAT_dom"/>
</dbReference>
<sequence length="274" mass="31030">MIRIMKTAEKELEKTNSSVLTPVHLLLGCLQEKTGAFGEIVLRCNVDLNRLRAAVNTSSSCQQVENPIFTVPISMELQRVMETAFDYMHRYKQVFLNEGHLLKALLVNEEIDRLLTSDDKKMLLTLGTTARYMVTHLRDYTFPNISSPHVRKVEKREYQQLVHFVAQNFSSDWADTIKGGLQLDEPTIYIALGTEGDILGFATFDVYQRKKGYFGPMGVTMSNRTKGVGFALLHYCLQEMKEIGYEYAIIGGAGPIEFYEKACNAVVIPLRNSI</sequence>
<dbReference type="GO" id="GO:0016747">
    <property type="term" value="F:acyltransferase activity, transferring groups other than amino-acyl groups"/>
    <property type="evidence" value="ECO:0007669"/>
    <property type="project" value="InterPro"/>
</dbReference>
<dbReference type="PROSITE" id="PS51257">
    <property type="entry name" value="PROKAR_LIPOPROTEIN"/>
    <property type="match status" value="1"/>
</dbReference>
<evidence type="ECO:0000259" key="1">
    <source>
        <dbReference type="PROSITE" id="PS51186"/>
    </source>
</evidence>
<dbReference type="Gene3D" id="1.10.1780.10">
    <property type="entry name" value="Clp, N-terminal domain"/>
    <property type="match status" value="1"/>
</dbReference>
<protein>
    <submittedName>
        <fullName evidence="2">GNAT family N-acetyltransferase</fullName>
        <ecNumber evidence="2">2.3.1.-</ecNumber>
    </submittedName>
</protein>
<dbReference type="InterPro" id="IPR036628">
    <property type="entry name" value="Clp_N_dom_sf"/>
</dbReference>
<dbReference type="Pfam" id="PF00583">
    <property type="entry name" value="Acetyltransf_1"/>
    <property type="match status" value="1"/>
</dbReference>
<keyword evidence="3" id="KW-1185">Reference proteome</keyword>
<name>A0AA95MSY0_9BACI</name>